<comment type="similarity">
    <text evidence="2 10">Belongs to the ROT1 family.</text>
</comment>
<dbReference type="STRING" id="62708.A0A420HLQ2"/>
<feature type="transmembrane region" description="Helical" evidence="11">
    <location>
        <begin position="230"/>
        <end position="247"/>
    </location>
</feature>
<comment type="subcellular location">
    <subcellularLocation>
        <location evidence="1">Endoplasmic reticulum membrane</location>
        <topology evidence="1">Single-pass type I membrane protein</topology>
    </subcellularLocation>
</comment>
<dbReference type="EMBL" id="MCBQ01018279">
    <property type="protein sequence ID" value="RKF58356.1"/>
    <property type="molecule type" value="Genomic_DNA"/>
</dbReference>
<feature type="signal peptide" evidence="12">
    <location>
        <begin position="1"/>
        <end position="18"/>
    </location>
</feature>
<name>A0A420HLQ2_9PEZI</name>
<dbReference type="Proteomes" id="UP000283383">
    <property type="component" value="Unassembled WGS sequence"/>
</dbReference>
<gene>
    <name evidence="13" type="ORF">GcM3_182036</name>
</gene>
<feature type="chain" id="PRO_5019491911" description="Protein ROT1" evidence="12">
    <location>
        <begin position="19"/>
        <end position="248"/>
    </location>
</feature>
<dbReference type="PIRSF" id="PIRSF017290">
    <property type="entry name" value="ROT1_prd"/>
    <property type="match status" value="1"/>
</dbReference>
<dbReference type="GO" id="GO:0006458">
    <property type="term" value="P:'de novo' protein folding"/>
    <property type="evidence" value="ECO:0007669"/>
    <property type="project" value="InterPro"/>
</dbReference>
<keyword evidence="14" id="KW-1185">Reference proteome</keyword>
<keyword evidence="5 12" id="KW-0732">Signal</keyword>
<evidence type="ECO:0000256" key="6">
    <source>
        <dbReference type="ARBA" id="ARBA00022824"/>
    </source>
</evidence>
<evidence type="ECO:0000256" key="4">
    <source>
        <dbReference type="ARBA" id="ARBA00022692"/>
    </source>
</evidence>
<keyword evidence="8 10" id="KW-0472">Membrane</keyword>
<evidence type="ECO:0000256" key="9">
    <source>
        <dbReference type="ARBA" id="ARBA00024969"/>
    </source>
</evidence>
<evidence type="ECO:0000256" key="11">
    <source>
        <dbReference type="SAM" id="Phobius"/>
    </source>
</evidence>
<keyword evidence="7 11" id="KW-1133">Transmembrane helix</keyword>
<evidence type="ECO:0000256" key="2">
    <source>
        <dbReference type="ARBA" id="ARBA00007149"/>
    </source>
</evidence>
<sequence>MKIKKVVITIGFSISVTAIQSELVGTWASKSAATLTGASFYNPVEDIFMEPTHTGISYSFTADGFYEEAYYRAISNPTKPSCPKAILQFQHGTYSENPDGSLVLTPFSVDGRKLVSDPCSSNHAVYTRYNQTEIMKKYEVHIDQYTKMTRLDLYQFDGTKLAPMYLAYNPPQMLPTVTLNPTTVSTSTAKNIKRMSGSEKKWMDIDLPLNKNAQNVKRQVSFVSFINPDIVWWSGITMMILGGAIFSL</sequence>
<keyword evidence="4 11" id="KW-0812">Transmembrane</keyword>
<protein>
    <recommendedName>
        <fullName evidence="3 10">Protein ROT1</fullName>
    </recommendedName>
</protein>
<keyword evidence="6 10" id="KW-0256">Endoplasmic reticulum</keyword>
<evidence type="ECO:0000313" key="13">
    <source>
        <dbReference type="EMBL" id="RKF58356.1"/>
    </source>
</evidence>
<accession>A0A420HLQ2</accession>
<organism evidence="13 14">
    <name type="scientific">Golovinomyces cichoracearum</name>
    <dbReference type="NCBI Taxonomy" id="62708"/>
    <lineage>
        <taxon>Eukaryota</taxon>
        <taxon>Fungi</taxon>
        <taxon>Dikarya</taxon>
        <taxon>Ascomycota</taxon>
        <taxon>Pezizomycotina</taxon>
        <taxon>Leotiomycetes</taxon>
        <taxon>Erysiphales</taxon>
        <taxon>Erysiphaceae</taxon>
        <taxon>Golovinomyces</taxon>
    </lineage>
</organism>
<dbReference type="InterPro" id="IPR019623">
    <property type="entry name" value="Rot1"/>
</dbReference>
<dbReference type="Pfam" id="PF10681">
    <property type="entry name" value="Rot1"/>
    <property type="match status" value="1"/>
</dbReference>
<dbReference type="AlphaFoldDB" id="A0A420HLQ2"/>
<dbReference type="GO" id="GO:0005789">
    <property type="term" value="C:endoplasmic reticulum membrane"/>
    <property type="evidence" value="ECO:0007669"/>
    <property type="project" value="UniProtKB-SubCell"/>
</dbReference>
<evidence type="ECO:0000256" key="1">
    <source>
        <dbReference type="ARBA" id="ARBA00004115"/>
    </source>
</evidence>
<dbReference type="PANTHER" id="PTHR28090:SF1">
    <property type="entry name" value="PROTEIN ROT1"/>
    <property type="match status" value="1"/>
</dbReference>
<evidence type="ECO:0000256" key="10">
    <source>
        <dbReference type="PIRNR" id="PIRNR017290"/>
    </source>
</evidence>
<evidence type="ECO:0000256" key="5">
    <source>
        <dbReference type="ARBA" id="ARBA00022729"/>
    </source>
</evidence>
<evidence type="ECO:0000256" key="3">
    <source>
        <dbReference type="ARBA" id="ARBA00017291"/>
    </source>
</evidence>
<evidence type="ECO:0000256" key="8">
    <source>
        <dbReference type="ARBA" id="ARBA00023136"/>
    </source>
</evidence>
<dbReference type="PANTHER" id="PTHR28090">
    <property type="entry name" value="PROTEIN ROT1"/>
    <property type="match status" value="1"/>
</dbReference>
<dbReference type="GO" id="GO:0051082">
    <property type="term" value="F:unfolded protein binding"/>
    <property type="evidence" value="ECO:0007669"/>
    <property type="project" value="TreeGrafter"/>
</dbReference>
<comment type="caution">
    <text evidence="13">The sequence shown here is derived from an EMBL/GenBank/DDBJ whole genome shotgun (WGS) entry which is preliminary data.</text>
</comment>
<evidence type="ECO:0000313" key="14">
    <source>
        <dbReference type="Proteomes" id="UP000283383"/>
    </source>
</evidence>
<evidence type="ECO:0000256" key="12">
    <source>
        <dbReference type="SAM" id="SignalP"/>
    </source>
</evidence>
<proteinExistence type="inferred from homology"/>
<comment type="function">
    <text evidence="9 10">Required for normal levels of the cell wall 1,6-beta-glucan. Involved in a protein folding machinery chaperoning proteins acting in various physiological processes including cell wall synthesis and lysis of autophagic bodies.</text>
</comment>
<evidence type="ECO:0000256" key="7">
    <source>
        <dbReference type="ARBA" id="ARBA00022989"/>
    </source>
</evidence>
<reference evidence="13 14" key="1">
    <citation type="journal article" date="2018" name="BMC Genomics">
        <title>Comparative genome analyses reveal sequence features reflecting distinct modes of host-adaptation between dicot and monocot powdery mildew.</title>
        <authorList>
            <person name="Wu Y."/>
            <person name="Ma X."/>
            <person name="Pan Z."/>
            <person name="Kale S.D."/>
            <person name="Song Y."/>
            <person name="King H."/>
            <person name="Zhang Q."/>
            <person name="Presley C."/>
            <person name="Deng X."/>
            <person name="Wei C.I."/>
            <person name="Xiao S."/>
        </authorList>
    </citation>
    <scope>NUCLEOTIDE SEQUENCE [LARGE SCALE GENOMIC DNA]</scope>
    <source>
        <strain evidence="13">UMSG3</strain>
    </source>
</reference>